<accession>A0ABQ9IKG2</accession>
<keyword evidence="1" id="KW-0812">Transmembrane</keyword>
<evidence type="ECO:0000256" key="1">
    <source>
        <dbReference type="SAM" id="Phobius"/>
    </source>
</evidence>
<dbReference type="EMBL" id="JARBHB010000001">
    <property type="protein sequence ID" value="KAJ8897132.1"/>
    <property type="molecule type" value="Genomic_DNA"/>
</dbReference>
<gene>
    <name evidence="2" type="ORF">PR048_002478</name>
</gene>
<keyword evidence="1" id="KW-0472">Membrane</keyword>
<evidence type="ECO:0000313" key="2">
    <source>
        <dbReference type="EMBL" id="KAJ8897132.1"/>
    </source>
</evidence>
<organism evidence="2 3">
    <name type="scientific">Dryococelus australis</name>
    <dbReference type="NCBI Taxonomy" id="614101"/>
    <lineage>
        <taxon>Eukaryota</taxon>
        <taxon>Metazoa</taxon>
        <taxon>Ecdysozoa</taxon>
        <taxon>Arthropoda</taxon>
        <taxon>Hexapoda</taxon>
        <taxon>Insecta</taxon>
        <taxon>Pterygota</taxon>
        <taxon>Neoptera</taxon>
        <taxon>Polyneoptera</taxon>
        <taxon>Phasmatodea</taxon>
        <taxon>Verophasmatodea</taxon>
        <taxon>Anareolatae</taxon>
        <taxon>Phasmatidae</taxon>
        <taxon>Eurycanthinae</taxon>
        <taxon>Dryococelus</taxon>
    </lineage>
</organism>
<keyword evidence="3" id="KW-1185">Reference proteome</keyword>
<reference evidence="2 3" key="1">
    <citation type="submission" date="2023-02" db="EMBL/GenBank/DDBJ databases">
        <title>LHISI_Scaffold_Assembly.</title>
        <authorList>
            <person name="Stuart O.P."/>
            <person name="Cleave R."/>
            <person name="Magrath M.J.L."/>
            <person name="Mikheyev A.S."/>
        </authorList>
    </citation>
    <scope>NUCLEOTIDE SEQUENCE [LARGE SCALE GENOMIC DNA]</scope>
    <source>
        <strain evidence="2">Daus_M_001</strain>
        <tissue evidence="2">Leg muscle</tissue>
    </source>
</reference>
<name>A0ABQ9IKG2_9NEOP</name>
<dbReference type="Proteomes" id="UP001159363">
    <property type="component" value="Chromosome 1"/>
</dbReference>
<comment type="caution">
    <text evidence="2">The sequence shown here is derived from an EMBL/GenBank/DDBJ whole genome shotgun (WGS) entry which is preliminary data.</text>
</comment>
<sequence length="446" mass="48756">MTGFVPPCAQSGGCCTEVGTAGLWRSSPRPHHEEVRRRPPLSVVLYRRCMVHSGLSPGRGGQAVSTLAFQQCELGSIHGRVPEFLHVGIVPDDAVGWRVFSGISRFPRPFIPALLHTHLNTCSEPPKTLHFIAFSFTLTFSQWSKLPAILKACPVECYTIYDVNRGFCMSEADVVESCNRFEKRPESSSALGMVAVYVPTSFYFSFVLTFLISVGYLDHMRSVVRALVLSRMSLGTILLYSYSPQTTANHSTLLRVEGILVSYHSTPEGGGMIEMEGDPSDNTDKGGHPHEFYKMSLVPQLLPSGLGTLRWEASRVGGNRLSRSADDGYNYNRGDGCFSPKFHSKSTKCVGRRCGATVWMADRPSAEINNARGATQHVAWCVARALSRMHFTCRAHKRDGAAASSSARNVIKQAGISATGRGNVQRADCSSAFGALCVRDVIQPLD</sequence>
<keyword evidence="1" id="KW-1133">Transmembrane helix</keyword>
<evidence type="ECO:0000313" key="3">
    <source>
        <dbReference type="Proteomes" id="UP001159363"/>
    </source>
</evidence>
<feature type="transmembrane region" description="Helical" evidence="1">
    <location>
        <begin position="190"/>
        <end position="217"/>
    </location>
</feature>
<proteinExistence type="predicted"/>
<protein>
    <submittedName>
        <fullName evidence="2">Uncharacterized protein</fullName>
    </submittedName>
</protein>